<feature type="transmembrane region" description="Helical" evidence="7">
    <location>
        <begin position="460"/>
        <end position="485"/>
    </location>
</feature>
<feature type="transmembrane region" description="Helical" evidence="7">
    <location>
        <begin position="74"/>
        <end position="91"/>
    </location>
</feature>
<feature type="transmembrane region" description="Helical" evidence="7">
    <location>
        <begin position="538"/>
        <end position="557"/>
    </location>
</feature>
<dbReference type="GeneID" id="18762786"/>
<feature type="transmembrane region" description="Helical" evidence="7">
    <location>
        <begin position="425"/>
        <end position="448"/>
    </location>
</feature>
<evidence type="ECO:0000256" key="5">
    <source>
        <dbReference type="ARBA" id="ARBA00022989"/>
    </source>
</evidence>
<gene>
    <name evidence="9" type="ORF">MBM_06851</name>
</gene>
<proteinExistence type="inferred from homology"/>
<evidence type="ECO:0000313" key="10">
    <source>
        <dbReference type="Proteomes" id="UP000006753"/>
    </source>
</evidence>
<evidence type="ECO:0000256" key="3">
    <source>
        <dbReference type="ARBA" id="ARBA00022448"/>
    </source>
</evidence>
<dbReference type="Proteomes" id="UP000006753">
    <property type="component" value="Unassembled WGS sequence"/>
</dbReference>
<dbReference type="Gene3D" id="1.20.1250.20">
    <property type="entry name" value="MFS general substrate transporter like domains"/>
    <property type="match status" value="2"/>
</dbReference>
<dbReference type="AlphaFoldDB" id="K1WCK4"/>
<dbReference type="RefSeq" id="XP_007294740.1">
    <property type="nucleotide sequence ID" value="XM_007294678.1"/>
</dbReference>
<dbReference type="FunFam" id="1.20.1250.20:FF:000284">
    <property type="entry name" value="Siderophore iron transporter mirB"/>
    <property type="match status" value="1"/>
</dbReference>
<comment type="similarity">
    <text evidence="2">Belongs to the major facilitator superfamily.</text>
</comment>
<dbReference type="KEGG" id="mbe:MBM_06851"/>
<dbReference type="InterPro" id="IPR011701">
    <property type="entry name" value="MFS"/>
</dbReference>
<dbReference type="PANTHER" id="PTHR23501:SF107">
    <property type="entry name" value="TRANSPORTER, PUTATIVE (AFU_ORTHOLOGUE AFUA_7G04730)-RELATED"/>
    <property type="match status" value="1"/>
</dbReference>
<feature type="transmembrane region" description="Helical" evidence="7">
    <location>
        <begin position="103"/>
        <end position="123"/>
    </location>
</feature>
<feature type="transmembrane region" description="Helical" evidence="7">
    <location>
        <begin position="371"/>
        <end position="392"/>
    </location>
</feature>
<feature type="transmembrane region" description="Helical" evidence="7">
    <location>
        <begin position="172"/>
        <end position="190"/>
    </location>
</feature>
<dbReference type="InterPro" id="IPR020846">
    <property type="entry name" value="MFS_dom"/>
</dbReference>
<dbReference type="PROSITE" id="PS50850">
    <property type="entry name" value="MFS"/>
    <property type="match status" value="1"/>
</dbReference>
<evidence type="ECO:0000256" key="7">
    <source>
        <dbReference type="SAM" id="Phobius"/>
    </source>
</evidence>
<reference evidence="9 10" key="1">
    <citation type="journal article" date="2012" name="BMC Genomics">
        <title>Sequencing the genome of Marssonina brunnea reveals fungus-poplar co-evolution.</title>
        <authorList>
            <person name="Zhu S."/>
            <person name="Cao Y.-Z."/>
            <person name="Jiang C."/>
            <person name="Tan B.-Y."/>
            <person name="Wang Z."/>
            <person name="Feng S."/>
            <person name="Zhang L."/>
            <person name="Su X.-H."/>
            <person name="Brejova B."/>
            <person name="Vinar T."/>
            <person name="Xu M."/>
            <person name="Wang M.-X."/>
            <person name="Zhang S.-G."/>
            <person name="Huang M.-R."/>
            <person name="Wu R."/>
            <person name="Zhou Y."/>
        </authorList>
    </citation>
    <scope>NUCLEOTIDE SEQUENCE [LARGE SCALE GENOMIC DNA]</scope>
    <source>
        <strain evidence="9 10">MB_m1</strain>
    </source>
</reference>
<name>K1WCK4_MARBU</name>
<keyword evidence="5 7" id="KW-1133">Transmembrane helix</keyword>
<evidence type="ECO:0000259" key="8">
    <source>
        <dbReference type="PROSITE" id="PS50850"/>
    </source>
</evidence>
<dbReference type="EMBL" id="JH921443">
    <property type="protein sequence ID" value="EKD15090.1"/>
    <property type="molecule type" value="Genomic_DNA"/>
</dbReference>
<keyword evidence="4 7" id="KW-0812">Transmembrane</keyword>
<evidence type="ECO:0000256" key="6">
    <source>
        <dbReference type="ARBA" id="ARBA00023136"/>
    </source>
</evidence>
<feature type="transmembrane region" description="Helical" evidence="7">
    <location>
        <begin position="231"/>
        <end position="256"/>
    </location>
</feature>
<dbReference type="PANTHER" id="PTHR23501">
    <property type="entry name" value="MAJOR FACILITATOR SUPERFAMILY"/>
    <property type="match status" value="1"/>
</dbReference>
<evidence type="ECO:0000313" key="9">
    <source>
        <dbReference type="EMBL" id="EKD15090.1"/>
    </source>
</evidence>
<evidence type="ECO:0000256" key="2">
    <source>
        <dbReference type="ARBA" id="ARBA00008335"/>
    </source>
</evidence>
<dbReference type="InterPro" id="IPR036259">
    <property type="entry name" value="MFS_trans_sf"/>
</dbReference>
<keyword evidence="3" id="KW-0813">Transport</keyword>
<accession>K1WCK4</accession>
<feature type="domain" description="Major facilitator superfamily (MFS) profile" evidence="8">
    <location>
        <begin position="78"/>
        <end position="561"/>
    </location>
</feature>
<evidence type="ECO:0000256" key="1">
    <source>
        <dbReference type="ARBA" id="ARBA00004141"/>
    </source>
</evidence>
<feature type="transmembrane region" description="Helical" evidence="7">
    <location>
        <begin position="399"/>
        <end position="419"/>
    </location>
</feature>
<sequence>MDKPLEQNTMEVIAQAKSRSTVCPDGLQAKDGIDEKAPSVRVDQESISKTNMEFDGQDGVKKIEAMTVVWTKPWLITAYVFVWVIFFVNSLQQQASFAWTPYVTSSFALHGLTAITGVVSNLVGGVSKLPLAKFIDVVGRPQGFLLMLIFTILALVLMVACKNVQTFAAAQVFYWTGMNGIGYVLDVFIADTSSMKNRALLMAFTTTPYISNTFAGPELGQRFLDDSTWRWGFGAFAIITPIMCVPFWTIFVVMMRRAKRQNIIVKEKTGRTFLESAYYYLIEFDVIGLLLIVAGFSLVLLPFSLVSYQREGWESPMIICMLVFGFVSLGLFAAWEKYLAPKTFFPFHLLTNRSVLAACVVFQLSVSKAGYINNIFNIVSCAWGVIIAIAIRKFDRFKWAMLIAIPINIVMTGLLIHFRAAGSEIAALVVVEVFNGIAGGTLVICEQLTVMSAVPHEHVAVALALLDMVTSVGGSIGTAISGAIWTNELPSKLMQYLPEETKGNATLIYASLVTQLEYEWGSPTREGIVKAYEGTQKLMVITGAATLVPCCIWVLFIKNFRLSEHKQKGGLVL</sequence>
<dbReference type="InParanoid" id="K1WCK4"/>
<dbReference type="SUPFAM" id="SSF103473">
    <property type="entry name" value="MFS general substrate transporter"/>
    <property type="match status" value="1"/>
</dbReference>
<dbReference type="eggNOG" id="KOG0254">
    <property type="taxonomic scope" value="Eukaryota"/>
</dbReference>
<comment type="subcellular location">
    <subcellularLocation>
        <location evidence="1">Membrane</location>
        <topology evidence="1">Multi-pass membrane protein</topology>
    </subcellularLocation>
</comment>
<dbReference type="HOGENOM" id="CLU_012970_1_0_1"/>
<protein>
    <submittedName>
        <fullName evidence="9">Siderophore iron transporter mirB</fullName>
    </submittedName>
</protein>
<evidence type="ECO:0000256" key="4">
    <source>
        <dbReference type="ARBA" id="ARBA00022692"/>
    </source>
</evidence>
<dbReference type="GO" id="GO:0022857">
    <property type="term" value="F:transmembrane transporter activity"/>
    <property type="evidence" value="ECO:0007669"/>
    <property type="project" value="InterPro"/>
</dbReference>
<feature type="transmembrane region" description="Helical" evidence="7">
    <location>
        <begin position="315"/>
        <end position="335"/>
    </location>
</feature>
<dbReference type="OMA" id="NIVSCTW"/>
<keyword evidence="6 7" id="KW-0472">Membrane</keyword>
<dbReference type="Pfam" id="PF07690">
    <property type="entry name" value="MFS_1"/>
    <property type="match status" value="1"/>
</dbReference>
<organism evidence="9 10">
    <name type="scientific">Marssonina brunnea f. sp. multigermtubi (strain MB_m1)</name>
    <name type="common">Marssonina leaf spot fungus</name>
    <dbReference type="NCBI Taxonomy" id="1072389"/>
    <lineage>
        <taxon>Eukaryota</taxon>
        <taxon>Fungi</taxon>
        <taxon>Dikarya</taxon>
        <taxon>Ascomycota</taxon>
        <taxon>Pezizomycotina</taxon>
        <taxon>Leotiomycetes</taxon>
        <taxon>Helotiales</taxon>
        <taxon>Drepanopezizaceae</taxon>
        <taxon>Drepanopeziza</taxon>
    </lineage>
</organism>
<keyword evidence="10" id="KW-1185">Reference proteome</keyword>
<feature type="transmembrane region" description="Helical" evidence="7">
    <location>
        <begin position="143"/>
        <end position="160"/>
    </location>
</feature>
<feature type="transmembrane region" description="Helical" evidence="7">
    <location>
        <begin position="277"/>
        <end position="303"/>
    </location>
</feature>
<dbReference type="OrthoDB" id="4078873at2759"/>
<dbReference type="GO" id="GO:0005886">
    <property type="term" value="C:plasma membrane"/>
    <property type="evidence" value="ECO:0007669"/>
    <property type="project" value="TreeGrafter"/>
</dbReference>